<feature type="transmembrane region" description="Helical" evidence="6">
    <location>
        <begin position="24"/>
        <end position="52"/>
    </location>
</feature>
<accession>A0A343JBY8</accession>
<proteinExistence type="predicted"/>
<dbReference type="InterPro" id="IPR010343">
    <property type="entry name" value="ArAE_1"/>
</dbReference>
<evidence type="ECO:0000256" key="3">
    <source>
        <dbReference type="ARBA" id="ARBA00022692"/>
    </source>
</evidence>
<dbReference type="Proteomes" id="UP000264883">
    <property type="component" value="Chromosome"/>
</dbReference>
<evidence type="ECO:0000256" key="5">
    <source>
        <dbReference type="ARBA" id="ARBA00023136"/>
    </source>
</evidence>
<gene>
    <name evidence="8" type="ORF">BEN51_06015</name>
</gene>
<feature type="transmembrane region" description="Helical" evidence="6">
    <location>
        <begin position="73"/>
        <end position="99"/>
    </location>
</feature>
<feature type="domain" description="Putative aromatic acid exporter C-terminal" evidence="7">
    <location>
        <begin position="157"/>
        <end position="322"/>
    </location>
</feature>
<evidence type="ECO:0000256" key="1">
    <source>
        <dbReference type="ARBA" id="ARBA00004651"/>
    </source>
</evidence>
<keyword evidence="9" id="KW-1185">Reference proteome</keyword>
<dbReference type="Pfam" id="PF11728">
    <property type="entry name" value="ArAE_1_C"/>
    <property type="match status" value="1"/>
</dbReference>
<keyword evidence="3 6" id="KW-0812">Transmembrane</keyword>
<evidence type="ECO:0000313" key="9">
    <source>
        <dbReference type="Proteomes" id="UP000264883"/>
    </source>
</evidence>
<dbReference type="Gene3D" id="1.20.120.940">
    <property type="entry name" value="Putative aromatic acid exporter, C-terminal domain"/>
    <property type="match status" value="1"/>
</dbReference>
<dbReference type="PANTHER" id="PTHR40064">
    <property type="entry name" value="MEMBRANE PROTEIN-RELATED"/>
    <property type="match status" value="1"/>
</dbReference>
<name>A0A343JBY8_9CLOT</name>
<evidence type="ECO:0000256" key="2">
    <source>
        <dbReference type="ARBA" id="ARBA00022475"/>
    </source>
</evidence>
<keyword evidence="4 6" id="KW-1133">Transmembrane helix</keyword>
<comment type="subcellular location">
    <subcellularLocation>
        <location evidence="1">Cell membrane</location>
        <topology evidence="1">Multi-pass membrane protein</topology>
    </subcellularLocation>
</comment>
<sequence>MQSVILNRGGLMKYLDNLAVKMSISAAIAFEIGNMLNVQFSAVAAVIAILSIQDTRKKSFNFAKKRILACTISILLSFIVYNTIGQNFITFGIFLIIFIPITSKLNVLEGMVPASVLSTHLLLADKINISWITNEFLITFIAIGVASIANLFMPSYEKKFNEDREYIEEGYKKILMKMSKSLITYTIDIDEGKLMEDIEKRLHSALENSYKIANNRFSKGSSYYVEYINMRITQFDIIKKLRSHFEKFYMSFEQTHMIAKLTKKVADQLHESNDCKELLEDVEILKKDFKIMALPKTREEFENRAQLLQFINDLEDLLKVKRNFVINNENKNSK</sequence>
<organism evidence="8 9">
    <name type="scientific">Clostridium isatidis</name>
    <dbReference type="NCBI Taxonomy" id="182773"/>
    <lineage>
        <taxon>Bacteria</taxon>
        <taxon>Bacillati</taxon>
        <taxon>Bacillota</taxon>
        <taxon>Clostridia</taxon>
        <taxon>Eubacteriales</taxon>
        <taxon>Clostridiaceae</taxon>
        <taxon>Clostridium</taxon>
    </lineage>
</organism>
<dbReference type="GO" id="GO:0005886">
    <property type="term" value="C:plasma membrane"/>
    <property type="evidence" value="ECO:0007669"/>
    <property type="project" value="UniProtKB-SubCell"/>
</dbReference>
<dbReference type="KEGG" id="cia:BEN51_06015"/>
<dbReference type="InterPro" id="IPR038323">
    <property type="entry name" value="ArAE_1_C_sf"/>
</dbReference>
<feature type="transmembrane region" description="Helical" evidence="6">
    <location>
        <begin position="136"/>
        <end position="156"/>
    </location>
</feature>
<dbReference type="Pfam" id="PF06081">
    <property type="entry name" value="ArAE_1"/>
    <property type="match status" value="1"/>
</dbReference>
<reference evidence="8 9" key="1">
    <citation type="submission" date="2016-08" db="EMBL/GenBank/DDBJ databases">
        <title>Complete Genome Sequence Of The Indigo Reducing Clostridium isatidis DSM15098.</title>
        <authorList>
            <person name="Little G.T."/>
            <person name="Minton N.P."/>
        </authorList>
    </citation>
    <scope>NUCLEOTIDE SEQUENCE [LARGE SCALE GENOMIC DNA]</scope>
    <source>
        <strain evidence="8 9">DSM 15098</strain>
    </source>
</reference>
<dbReference type="AlphaFoldDB" id="A0A343JBY8"/>
<keyword evidence="5 6" id="KW-0472">Membrane</keyword>
<dbReference type="InterPro" id="IPR021062">
    <property type="entry name" value="ArAE_1_C"/>
</dbReference>
<keyword evidence="2" id="KW-1003">Cell membrane</keyword>
<dbReference type="EMBL" id="CP016786">
    <property type="protein sequence ID" value="ASW43046.1"/>
    <property type="molecule type" value="Genomic_DNA"/>
</dbReference>
<protein>
    <recommendedName>
        <fullName evidence="7">Putative aromatic acid exporter C-terminal domain-containing protein</fullName>
    </recommendedName>
</protein>
<evidence type="ECO:0000259" key="7">
    <source>
        <dbReference type="Pfam" id="PF11728"/>
    </source>
</evidence>
<dbReference type="InterPro" id="IPR052984">
    <property type="entry name" value="UPF0421"/>
</dbReference>
<evidence type="ECO:0000256" key="4">
    <source>
        <dbReference type="ARBA" id="ARBA00022989"/>
    </source>
</evidence>
<evidence type="ECO:0000256" key="6">
    <source>
        <dbReference type="SAM" id="Phobius"/>
    </source>
</evidence>
<dbReference type="PANTHER" id="PTHR40064:SF1">
    <property type="entry name" value="MEMBRANE PROTEIN"/>
    <property type="match status" value="1"/>
</dbReference>
<evidence type="ECO:0000313" key="8">
    <source>
        <dbReference type="EMBL" id="ASW43046.1"/>
    </source>
</evidence>